<reference evidence="4" key="2">
    <citation type="submission" date="2020-09" db="EMBL/GenBank/DDBJ databases">
        <authorList>
            <person name="Sun Q."/>
            <person name="Sedlacek I."/>
        </authorList>
    </citation>
    <scope>NUCLEOTIDE SEQUENCE</scope>
    <source>
        <strain evidence="4">CCM 7684</strain>
    </source>
</reference>
<keyword evidence="1" id="KW-0547">Nucleotide-binding</keyword>
<dbReference type="GO" id="GO:0003678">
    <property type="term" value="F:DNA helicase activity"/>
    <property type="evidence" value="ECO:0007669"/>
    <property type="project" value="UniProtKB-ARBA"/>
</dbReference>
<dbReference type="CDD" id="cd18809">
    <property type="entry name" value="SF1_C_RecD"/>
    <property type="match status" value="1"/>
</dbReference>
<dbReference type="RefSeq" id="WP_188409406.1">
    <property type="nucleotide sequence ID" value="NZ_BMCP01000002.1"/>
</dbReference>
<evidence type="ECO:0000256" key="1">
    <source>
        <dbReference type="ARBA" id="ARBA00022741"/>
    </source>
</evidence>
<dbReference type="InterPro" id="IPR050534">
    <property type="entry name" value="Coronavir_polyprotein_1ab"/>
</dbReference>
<dbReference type="Proteomes" id="UP000602745">
    <property type="component" value="Unassembled WGS sequence"/>
</dbReference>
<protein>
    <submittedName>
        <fullName evidence="4">ATP-binding protein</fullName>
    </submittedName>
</protein>
<evidence type="ECO:0000313" key="4">
    <source>
        <dbReference type="EMBL" id="GGE40965.1"/>
    </source>
</evidence>
<evidence type="ECO:0000259" key="3">
    <source>
        <dbReference type="Pfam" id="PF13538"/>
    </source>
</evidence>
<feature type="domain" description="UvrD-like helicase C-terminal" evidence="3">
    <location>
        <begin position="319"/>
        <end position="367"/>
    </location>
</feature>
<accession>A0A8J2VUX1</accession>
<organism evidence="4 5">
    <name type="scientific">Agaricicola taiwanensis</name>
    <dbReference type="NCBI Taxonomy" id="591372"/>
    <lineage>
        <taxon>Bacteria</taxon>
        <taxon>Pseudomonadati</taxon>
        <taxon>Pseudomonadota</taxon>
        <taxon>Alphaproteobacteria</taxon>
        <taxon>Rhodobacterales</taxon>
        <taxon>Paracoccaceae</taxon>
        <taxon>Agaricicola</taxon>
    </lineage>
</organism>
<dbReference type="AlphaFoldDB" id="A0A8J2VUX1"/>
<reference evidence="4" key="1">
    <citation type="journal article" date="2014" name="Int. J. Syst. Evol. Microbiol.">
        <title>Complete genome sequence of Corynebacterium casei LMG S-19264T (=DSM 44701T), isolated from a smear-ripened cheese.</title>
        <authorList>
            <consortium name="US DOE Joint Genome Institute (JGI-PGF)"/>
            <person name="Walter F."/>
            <person name="Albersmeier A."/>
            <person name="Kalinowski J."/>
            <person name="Ruckert C."/>
        </authorList>
    </citation>
    <scope>NUCLEOTIDE SEQUENCE</scope>
    <source>
        <strain evidence="4">CCM 7684</strain>
    </source>
</reference>
<dbReference type="Gene3D" id="3.40.50.300">
    <property type="entry name" value="P-loop containing nucleotide triphosphate hydrolases"/>
    <property type="match status" value="2"/>
</dbReference>
<dbReference type="InterPro" id="IPR027785">
    <property type="entry name" value="UvrD-like_helicase_C"/>
</dbReference>
<keyword evidence="2 4" id="KW-0067">ATP-binding</keyword>
<dbReference type="PANTHER" id="PTHR43788:SF6">
    <property type="entry name" value="DNA HELICASE B"/>
    <property type="match status" value="1"/>
</dbReference>
<dbReference type="EMBL" id="BMCP01000002">
    <property type="protein sequence ID" value="GGE40965.1"/>
    <property type="molecule type" value="Genomic_DNA"/>
</dbReference>
<dbReference type="GO" id="GO:0005524">
    <property type="term" value="F:ATP binding"/>
    <property type="evidence" value="ECO:0007669"/>
    <property type="project" value="UniProtKB-KW"/>
</dbReference>
<evidence type="ECO:0000313" key="5">
    <source>
        <dbReference type="Proteomes" id="UP000602745"/>
    </source>
</evidence>
<evidence type="ECO:0000256" key="2">
    <source>
        <dbReference type="ARBA" id="ARBA00022840"/>
    </source>
</evidence>
<keyword evidence="5" id="KW-1185">Reference proteome</keyword>
<dbReference type="PANTHER" id="PTHR43788">
    <property type="entry name" value="DNA2/NAM7 HELICASE FAMILY MEMBER"/>
    <property type="match status" value="1"/>
</dbReference>
<dbReference type="InterPro" id="IPR027417">
    <property type="entry name" value="P-loop_NTPase"/>
</dbReference>
<name>A0A8J2VUX1_9RHOB</name>
<comment type="caution">
    <text evidence="4">The sequence shown here is derived from an EMBL/GenBank/DDBJ whole genome shotgun (WGS) entry which is preliminary data.</text>
</comment>
<dbReference type="Pfam" id="PF13538">
    <property type="entry name" value="UvrD_C_2"/>
    <property type="match status" value="1"/>
</dbReference>
<dbReference type="SUPFAM" id="SSF52540">
    <property type="entry name" value="P-loop containing nucleoside triphosphate hydrolases"/>
    <property type="match status" value="1"/>
</dbReference>
<sequence>MPNFTPHQDSALNAVASWLKERPGEGSTPQIFRLFGYAGTGKTTLARHLAEGVDGKVQFAAFTGKAALVMREKGCHNASTIHSLIYRTRERNEEAPNFELWDDAPASRAKLIVIDECSMVDAELGRDLLSFGVPLLVLGDPAQLPPIQGGGFFTSGEPDAMLTEVHRQAEDDPIVRLSMEVRAGKRLEPRDFGQTQVVRKADFDAARALEADQLLVGRNNTRKAYNARMRLRRGFEDPLPIAGDRLVCLRNNKRKALFNGGLWNVTERAVSKSHIVTMHIFSDDGMGAHAKVSVRPECFIGEIEKFDWLERKAYDEFDYGYALTVHKAQGSQWDDVVLFDESFAFPDARERWLYTGITRAAKRLTVVV</sequence>
<proteinExistence type="predicted"/>
<dbReference type="Pfam" id="PF13604">
    <property type="entry name" value="AAA_30"/>
    <property type="match status" value="1"/>
</dbReference>
<gene>
    <name evidence="4" type="primary">edrN</name>
    <name evidence="4" type="ORF">GCM10007276_17960</name>
</gene>